<feature type="active site" evidence="5">
    <location>
        <position position="404"/>
    </location>
</feature>
<dbReference type="CDD" id="cd02440">
    <property type="entry name" value="AdoMet_MTases"/>
    <property type="match status" value="1"/>
</dbReference>
<evidence type="ECO:0000256" key="3">
    <source>
        <dbReference type="ARBA" id="ARBA00022691"/>
    </source>
</evidence>
<dbReference type="EC" id="2.1.1.190" evidence="6"/>
<evidence type="ECO:0000256" key="1">
    <source>
        <dbReference type="ARBA" id="ARBA00022603"/>
    </source>
</evidence>
<dbReference type="Gene3D" id="2.40.50.140">
    <property type="entry name" value="Nucleic acid-binding proteins"/>
    <property type="match status" value="1"/>
</dbReference>
<sequence length="446" mass="50633">MSRRITKTTCLDLDDFGKGIVRIDDTTCFIDNLLPGEEADIETDFKYGKLAKAKAINRYNDSPDRVHPECKYYPNCGGCQLMHLSYEKQLEYKTKKVKELLHKFAKLDVEVYPCIGLENPTRFRNKVQKPVRFDNKKKKIKAGFYQSGTHNLIGVEDCLMETPLSNKISNLLVSLFEKYHFTPYHEDAQFGLIRHILIKTNTNQDQALVTLIVTRSDIKGIKDFAKELMKKIPQVVGVVLNINTRKTNVILGEKDVPVFGHTKIQDMIFDKKFLISTQSFYQVNSHQIETLYGKAIEFAQLKKTDSLLDAYCGTGTIGLCCADKVKDVLGVEIVADAVHDAILNAKINNLTNAHFIKGDATKFILQSDKHFDVIIMDPPRKGSTPEFINAVKRIAPERVVYVSCDPVTLARDLALFKDAYQIEKVQPVDMFPNSMHVETVCCLIKR</sequence>
<dbReference type="GO" id="GO:0070041">
    <property type="term" value="F:rRNA (uridine-C5-)-methyltransferase activity"/>
    <property type="evidence" value="ECO:0007669"/>
    <property type="project" value="TreeGrafter"/>
</dbReference>
<dbReference type="AlphaFoldDB" id="A0A7M1XJE1"/>
<feature type="binding site" evidence="4">
    <location>
        <position position="377"/>
    </location>
    <ligand>
        <name>S-adenosyl-L-methionine</name>
        <dbReference type="ChEBI" id="CHEBI:59789"/>
    </ligand>
</feature>
<evidence type="ECO:0000256" key="2">
    <source>
        <dbReference type="ARBA" id="ARBA00022679"/>
    </source>
</evidence>
<dbReference type="InterPro" id="IPR010280">
    <property type="entry name" value="U5_MeTrfase_fam"/>
</dbReference>
<evidence type="ECO:0000313" key="6">
    <source>
        <dbReference type="EMBL" id="QOS39095.1"/>
    </source>
</evidence>
<dbReference type="KEGG" id="trc:DYE49_00945"/>
<dbReference type="PANTHER" id="PTHR11061">
    <property type="entry name" value="RNA M5U METHYLTRANSFERASE"/>
    <property type="match status" value="1"/>
</dbReference>
<feature type="active site" description="Nucleophile" evidence="4">
    <location>
        <position position="404"/>
    </location>
</feature>
<reference evidence="6 7" key="1">
    <citation type="submission" date="2018-08" db="EMBL/GenBank/DDBJ databases">
        <title>The first complete genome of Treponema rectale (CHPAT), a commensal spirochete of the bovine rectum.</title>
        <authorList>
            <person name="Staton G.J."/>
            <person name="Clegg S.R."/>
            <person name="Carter S.D."/>
            <person name="Radford A.D."/>
            <person name="Darby A."/>
            <person name="Hall N."/>
            <person name="Birtles R.J."/>
            <person name="Evans N.J."/>
        </authorList>
    </citation>
    <scope>NUCLEOTIDE SEQUENCE [LARGE SCALE GENOMIC DNA]</scope>
    <source>
        <strain evidence="6 7">CHPA</strain>
    </source>
</reference>
<accession>A0A7M1XJE1</accession>
<evidence type="ECO:0000256" key="4">
    <source>
        <dbReference type="PROSITE-ProRule" id="PRU01024"/>
    </source>
</evidence>
<feature type="binding site" evidence="4">
    <location>
        <position position="332"/>
    </location>
    <ligand>
        <name>S-adenosyl-L-methionine</name>
        <dbReference type="ChEBI" id="CHEBI:59789"/>
    </ligand>
</feature>
<evidence type="ECO:0000313" key="7">
    <source>
        <dbReference type="Proteomes" id="UP000593591"/>
    </source>
</evidence>
<dbReference type="SUPFAM" id="SSF50249">
    <property type="entry name" value="Nucleic acid-binding proteins"/>
    <property type="match status" value="1"/>
</dbReference>
<keyword evidence="3 4" id="KW-0949">S-adenosyl-L-methionine</keyword>
<keyword evidence="1 4" id="KW-0489">Methyltransferase</keyword>
<dbReference type="InterPro" id="IPR029063">
    <property type="entry name" value="SAM-dependent_MTases_sf"/>
</dbReference>
<dbReference type="InterPro" id="IPR030390">
    <property type="entry name" value="MeTrfase_TrmA_AS"/>
</dbReference>
<dbReference type="FunFam" id="2.40.50.1070:FF:000003">
    <property type="entry name" value="23S rRNA (Uracil-5-)-methyltransferase RumA"/>
    <property type="match status" value="1"/>
</dbReference>
<dbReference type="PANTHER" id="PTHR11061:SF30">
    <property type="entry name" value="TRNA (URACIL(54)-C(5))-METHYLTRANSFERASE"/>
    <property type="match status" value="1"/>
</dbReference>
<gene>
    <name evidence="6" type="ORF">DYE49_00945</name>
</gene>
<dbReference type="Proteomes" id="UP000593591">
    <property type="component" value="Chromosome"/>
</dbReference>
<proteinExistence type="inferred from homology"/>
<dbReference type="PROSITE" id="PS51687">
    <property type="entry name" value="SAM_MT_RNA_M5U"/>
    <property type="match status" value="1"/>
</dbReference>
<dbReference type="PROSITE" id="PS01230">
    <property type="entry name" value="TRMA_1"/>
    <property type="match status" value="1"/>
</dbReference>
<name>A0A7M1XJE1_9SPIR</name>
<dbReference type="FunFam" id="3.40.50.150:FF:000009">
    <property type="entry name" value="23S rRNA (Uracil(1939)-C(5))-methyltransferase RlmD"/>
    <property type="match status" value="1"/>
</dbReference>
<feature type="binding site" evidence="4">
    <location>
        <position position="311"/>
    </location>
    <ligand>
        <name>S-adenosyl-L-methionine</name>
        <dbReference type="ChEBI" id="CHEBI:59789"/>
    </ligand>
</feature>
<dbReference type="Gene3D" id="2.40.50.1070">
    <property type="match status" value="1"/>
</dbReference>
<feature type="binding site" evidence="4">
    <location>
        <position position="282"/>
    </location>
    <ligand>
        <name>S-adenosyl-L-methionine</name>
        <dbReference type="ChEBI" id="CHEBI:59789"/>
    </ligand>
</feature>
<dbReference type="Gene3D" id="3.40.50.150">
    <property type="entry name" value="Vaccinia Virus protein VP39"/>
    <property type="match status" value="1"/>
</dbReference>
<dbReference type="EMBL" id="CP031517">
    <property type="protein sequence ID" value="QOS39095.1"/>
    <property type="molecule type" value="Genomic_DNA"/>
</dbReference>
<dbReference type="InterPro" id="IPR012340">
    <property type="entry name" value="NA-bd_OB-fold"/>
</dbReference>
<dbReference type="NCBIfam" id="TIGR00479">
    <property type="entry name" value="rumA"/>
    <property type="match status" value="1"/>
</dbReference>
<dbReference type="SUPFAM" id="SSF53335">
    <property type="entry name" value="S-adenosyl-L-methionine-dependent methyltransferases"/>
    <property type="match status" value="1"/>
</dbReference>
<organism evidence="6 7">
    <name type="scientific">Treponema rectale</name>
    <dbReference type="NCBI Taxonomy" id="744512"/>
    <lineage>
        <taxon>Bacteria</taxon>
        <taxon>Pseudomonadati</taxon>
        <taxon>Spirochaetota</taxon>
        <taxon>Spirochaetia</taxon>
        <taxon>Spirochaetales</taxon>
        <taxon>Treponemataceae</taxon>
        <taxon>Treponema</taxon>
    </lineage>
</organism>
<keyword evidence="2 4" id="KW-0808">Transferase</keyword>
<evidence type="ECO:0000256" key="5">
    <source>
        <dbReference type="PROSITE-ProRule" id="PRU10015"/>
    </source>
</evidence>
<dbReference type="Pfam" id="PF05958">
    <property type="entry name" value="tRNA_U5-meth_tr"/>
    <property type="match status" value="1"/>
</dbReference>
<protein>
    <submittedName>
        <fullName evidence="6">23S rRNA (Uracil(1939)-C(5))-methyltransferase RlmD</fullName>
        <ecNumber evidence="6">2.1.1.190</ecNumber>
    </submittedName>
</protein>
<comment type="similarity">
    <text evidence="4">Belongs to the class I-like SAM-binding methyltransferase superfamily. RNA M5U methyltransferase family.</text>
</comment>
<dbReference type="GO" id="GO:0070475">
    <property type="term" value="P:rRNA base methylation"/>
    <property type="evidence" value="ECO:0007669"/>
    <property type="project" value="TreeGrafter"/>
</dbReference>